<dbReference type="InterPro" id="IPR016181">
    <property type="entry name" value="Acyl_CoA_acyltransferase"/>
</dbReference>
<organism evidence="2 3">
    <name type="scientific">Vibrio quintilis</name>
    <dbReference type="NCBI Taxonomy" id="1117707"/>
    <lineage>
        <taxon>Bacteria</taxon>
        <taxon>Pseudomonadati</taxon>
        <taxon>Pseudomonadota</taxon>
        <taxon>Gammaproteobacteria</taxon>
        <taxon>Vibrionales</taxon>
        <taxon>Vibrionaceae</taxon>
        <taxon>Vibrio</taxon>
    </lineage>
</organism>
<evidence type="ECO:0000259" key="1">
    <source>
        <dbReference type="PROSITE" id="PS51186"/>
    </source>
</evidence>
<accession>A0A1M7Z294</accession>
<dbReference type="Proteomes" id="UP000184600">
    <property type="component" value="Unassembled WGS sequence"/>
</dbReference>
<sequence>MNPDLMQTEQSMYTRDIRIIRMNIRHLPEVSRLKVNDDQLPFVGHIQEILTIISGTVYPHLVMAGEQVAGFFLIDTAYGDQYDFAPVGCLGLRAFFIDQKFQGLGCGKQAVRLLPAYLQSEYPAYQEVYLTVNCRNPGARHCYLSADFQDTNALYSGGSAGPQHIMKLVL</sequence>
<dbReference type="RefSeq" id="WP_234976468.1">
    <property type="nucleotide sequence ID" value="NZ_AP024897.1"/>
</dbReference>
<name>A0A1M7Z294_9VIBR</name>
<keyword evidence="3" id="KW-1185">Reference proteome</keyword>
<dbReference type="Gene3D" id="3.40.630.30">
    <property type="match status" value="1"/>
</dbReference>
<dbReference type="GO" id="GO:0016747">
    <property type="term" value="F:acyltransferase activity, transferring groups other than amino-acyl groups"/>
    <property type="evidence" value="ECO:0007669"/>
    <property type="project" value="InterPro"/>
</dbReference>
<proteinExistence type="predicted"/>
<dbReference type="PROSITE" id="PS51186">
    <property type="entry name" value="GNAT"/>
    <property type="match status" value="1"/>
</dbReference>
<protein>
    <recommendedName>
        <fullName evidence="1">N-acetyltransferase domain-containing protein</fullName>
    </recommendedName>
</protein>
<gene>
    <name evidence="2" type="ORF">VQ7734_04717</name>
</gene>
<dbReference type="Pfam" id="PF00583">
    <property type="entry name" value="Acetyltransf_1"/>
    <property type="match status" value="1"/>
</dbReference>
<feature type="domain" description="N-acetyltransferase" evidence="1">
    <location>
        <begin position="17"/>
        <end position="170"/>
    </location>
</feature>
<dbReference type="EMBL" id="FRFG01000086">
    <property type="protein sequence ID" value="SHO58942.1"/>
    <property type="molecule type" value="Genomic_DNA"/>
</dbReference>
<evidence type="ECO:0000313" key="3">
    <source>
        <dbReference type="Proteomes" id="UP000184600"/>
    </source>
</evidence>
<dbReference type="SUPFAM" id="SSF55729">
    <property type="entry name" value="Acyl-CoA N-acyltransferases (Nat)"/>
    <property type="match status" value="1"/>
</dbReference>
<dbReference type="InterPro" id="IPR000182">
    <property type="entry name" value="GNAT_dom"/>
</dbReference>
<reference evidence="3" key="1">
    <citation type="submission" date="2016-12" db="EMBL/GenBank/DDBJ databases">
        <authorList>
            <person name="Rodrigo-Torres L."/>
            <person name="Arahal R.D."/>
            <person name="Lucena T."/>
        </authorList>
    </citation>
    <scope>NUCLEOTIDE SEQUENCE [LARGE SCALE GENOMIC DNA]</scope>
</reference>
<evidence type="ECO:0000313" key="2">
    <source>
        <dbReference type="EMBL" id="SHO58942.1"/>
    </source>
</evidence>
<dbReference type="STRING" id="1117707.VQ7734_04717"/>
<dbReference type="AlphaFoldDB" id="A0A1M7Z294"/>